<dbReference type="AlphaFoldDB" id="A0A0D8XTZ8"/>
<proteinExistence type="predicted"/>
<evidence type="ECO:0000313" key="1">
    <source>
        <dbReference type="EMBL" id="KJH48000.1"/>
    </source>
</evidence>
<evidence type="ECO:0000313" key="2">
    <source>
        <dbReference type="Proteomes" id="UP000053766"/>
    </source>
</evidence>
<reference evidence="1 2" key="1">
    <citation type="submission" date="2013-11" db="EMBL/GenBank/DDBJ databases">
        <title>Draft genome of the bovine lungworm Dictyocaulus viviparus.</title>
        <authorList>
            <person name="Mitreva M."/>
        </authorList>
    </citation>
    <scope>NUCLEOTIDE SEQUENCE [LARGE SCALE GENOMIC DNA]</scope>
    <source>
        <strain evidence="1 2">HannoverDv2000</strain>
    </source>
</reference>
<evidence type="ECO:0008006" key="3">
    <source>
        <dbReference type="Google" id="ProtNLM"/>
    </source>
</evidence>
<sequence length="96" mass="11445">MDRSIAYISYSRSAMSTTEDIRSQWKNLKDTFVRKLRWVSEGNLDLVKNELHHMQYDTSNQSTASSEEQMLSLFAQVIRFFIDHQEFSYKNSLHIY</sequence>
<organism evidence="1 2">
    <name type="scientific">Dictyocaulus viviparus</name>
    <name type="common">Bovine lungworm</name>
    <dbReference type="NCBI Taxonomy" id="29172"/>
    <lineage>
        <taxon>Eukaryota</taxon>
        <taxon>Metazoa</taxon>
        <taxon>Ecdysozoa</taxon>
        <taxon>Nematoda</taxon>
        <taxon>Chromadorea</taxon>
        <taxon>Rhabditida</taxon>
        <taxon>Rhabditina</taxon>
        <taxon>Rhabditomorpha</taxon>
        <taxon>Strongyloidea</taxon>
        <taxon>Metastrongylidae</taxon>
        <taxon>Dictyocaulus</taxon>
    </lineage>
</organism>
<keyword evidence="2" id="KW-1185">Reference proteome</keyword>
<accession>A0A0D8XTZ8</accession>
<gene>
    <name evidence="1" type="ORF">DICVIV_05892</name>
</gene>
<dbReference type="Proteomes" id="UP000053766">
    <property type="component" value="Unassembled WGS sequence"/>
</dbReference>
<dbReference type="STRING" id="29172.A0A0D8XTZ8"/>
<dbReference type="OrthoDB" id="5876908at2759"/>
<name>A0A0D8XTZ8_DICVI</name>
<dbReference type="EMBL" id="KN716284">
    <property type="protein sequence ID" value="KJH48000.1"/>
    <property type="molecule type" value="Genomic_DNA"/>
</dbReference>
<reference evidence="2" key="2">
    <citation type="journal article" date="2016" name="Sci. Rep.">
        <title>Dictyocaulus viviparus genome, variome and transcriptome elucidate lungworm biology and support future intervention.</title>
        <authorList>
            <person name="McNulty S.N."/>
            <person name="Strube C."/>
            <person name="Rosa B.A."/>
            <person name="Martin J.C."/>
            <person name="Tyagi R."/>
            <person name="Choi Y.J."/>
            <person name="Wang Q."/>
            <person name="Hallsworth Pepin K."/>
            <person name="Zhang X."/>
            <person name="Ozersky P."/>
            <person name="Wilson R.K."/>
            <person name="Sternberg P.W."/>
            <person name="Gasser R.B."/>
            <person name="Mitreva M."/>
        </authorList>
    </citation>
    <scope>NUCLEOTIDE SEQUENCE [LARGE SCALE GENOMIC DNA]</scope>
    <source>
        <strain evidence="2">HannoverDv2000</strain>
    </source>
</reference>
<protein>
    <recommendedName>
        <fullName evidence="3">MADF domain-containing protein</fullName>
    </recommendedName>
</protein>